<gene>
    <name evidence="2" type="ORF">jaqu_04480</name>
</gene>
<dbReference type="AlphaFoldDB" id="A0A0D1EJN8"/>
<evidence type="ECO:0000259" key="1">
    <source>
        <dbReference type="Pfam" id="PF10090"/>
    </source>
</evidence>
<evidence type="ECO:0000313" key="2">
    <source>
        <dbReference type="EMBL" id="KIT17789.1"/>
    </source>
</evidence>
<dbReference type="InterPro" id="IPR018762">
    <property type="entry name" value="ChpT_C"/>
</dbReference>
<reference evidence="2 3" key="1">
    <citation type="submission" date="2015-02" db="EMBL/GenBank/DDBJ databases">
        <title>Genome Sequence of Jannaschia aquimarina DSM28248, a member of the Roseobacter clade.</title>
        <authorList>
            <person name="Voget S."/>
            <person name="Daniel R."/>
        </authorList>
    </citation>
    <scope>NUCLEOTIDE SEQUENCE [LARGE SCALE GENOMIC DNA]</scope>
    <source>
        <strain evidence="2 3">GSW-M26</strain>
    </source>
</reference>
<protein>
    <recommendedName>
        <fullName evidence="1">Histidine phosphotransferase ChpT C-terminal domain-containing protein</fullName>
    </recommendedName>
</protein>
<evidence type="ECO:0000313" key="3">
    <source>
        <dbReference type="Proteomes" id="UP000032232"/>
    </source>
</evidence>
<comment type="caution">
    <text evidence="2">The sequence shown here is derived from an EMBL/GenBank/DDBJ whole genome shotgun (WGS) entry which is preliminary data.</text>
</comment>
<dbReference type="Pfam" id="PF10090">
    <property type="entry name" value="HPTransfase"/>
    <property type="match status" value="1"/>
</dbReference>
<dbReference type="PATRIC" id="fig|935700.4.peg.478"/>
<proteinExistence type="predicted"/>
<dbReference type="Proteomes" id="UP000032232">
    <property type="component" value="Unassembled WGS sequence"/>
</dbReference>
<feature type="domain" description="Histidine phosphotransferase ChpT C-terminal" evidence="1">
    <location>
        <begin position="87"/>
        <end position="201"/>
    </location>
</feature>
<dbReference type="OrthoDB" id="9803702at2"/>
<name>A0A0D1EJN8_9RHOB</name>
<dbReference type="InterPro" id="IPR036890">
    <property type="entry name" value="HATPase_C_sf"/>
</dbReference>
<dbReference type="EMBL" id="JYFE01000014">
    <property type="protein sequence ID" value="KIT17789.1"/>
    <property type="molecule type" value="Genomic_DNA"/>
</dbReference>
<dbReference type="Gene3D" id="3.30.565.10">
    <property type="entry name" value="Histidine kinase-like ATPase, C-terminal domain"/>
    <property type="match status" value="1"/>
</dbReference>
<dbReference type="Gene3D" id="1.10.287.130">
    <property type="match status" value="1"/>
</dbReference>
<keyword evidence="3" id="KW-1185">Reference proteome</keyword>
<accession>A0A0D1EJN8</accession>
<sequence>MTSQQKIGAAQAEDEPDLTTLLGSRLCHDLVSPVGAVGNGLELLEMMHGPSEELALVRASVDAALARIRFFRFAFGAAPDGQAVPAREMVQVVQAMYRDTKMDVIWTDIDDRPRKEIRIACLALCCVEVAVPWGGKVELSRVAQSWVIHVQAERLKIDSILWEALGKKSMPSDLKGSEVQFGLLLRETLRLKRPVSVTADDRHLSLVV</sequence>
<dbReference type="STRING" id="935700.jaqu_04480"/>
<organism evidence="2 3">
    <name type="scientific">Jannaschia aquimarina</name>
    <dbReference type="NCBI Taxonomy" id="935700"/>
    <lineage>
        <taxon>Bacteria</taxon>
        <taxon>Pseudomonadati</taxon>
        <taxon>Pseudomonadota</taxon>
        <taxon>Alphaproteobacteria</taxon>
        <taxon>Rhodobacterales</taxon>
        <taxon>Roseobacteraceae</taxon>
        <taxon>Jannaschia</taxon>
    </lineage>
</organism>
<dbReference type="RefSeq" id="WP_043917314.1">
    <property type="nucleotide sequence ID" value="NZ_FZPF01000006.1"/>
</dbReference>